<protein>
    <submittedName>
        <fullName evidence="2">Uncharacterized protein</fullName>
    </submittedName>
</protein>
<sequence>MLAAHTGRVHAGGDRTAVSAGGEESDIDLEAFWLWDLGLCQSSECSHSISSRHVIALLSKCTRKCEDQVRTMRR</sequence>
<accession>A0A371CII7</accession>
<dbReference type="EMBL" id="KZ857590">
    <property type="protein sequence ID" value="RDX40081.1"/>
    <property type="molecule type" value="Genomic_DNA"/>
</dbReference>
<organism evidence="2 3">
    <name type="scientific">Lentinus brumalis</name>
    <dbReference type="NCBI Taxonomy" id="2498619"/>
    <lineage>
        <taxon>Eukaryota</taxon>
        <taxon>Fungi</taxon>
        <taxon>Dikarya</taxon>
        <taxon>Basidiomycota</taxon>
        <taxon>Agaricomycotina</taxon>
        <taxon>Agaricomycetes</taxon>
        <taxon>Polyporales</taxon>
        <taxon>Polyporaceae</taxon>
        <taxon>Lentinus</taxon>
    </lineage>
</organism>
<name>A0A371CII7_9APHY</name>
<feature type="region of interest" description="Disordered" evidence="1">
    <location>
        <begin position="1"/>
        <end position="22"/>
    </location>
</feature>
<evidence type="ECO:0000256" key="1">
    <source>
        <dbReference type="SAM" id="MobiDB-lite"/>
    </source>
</evidence>
<dbReference type="Proteomes" id="UP000256964">
    <property type="component" value="Unassembled WGS sequence"/>
</dbReference>
<gene>
    <name evidence="2" type="ORF">OH76DRAFT_1413189</name>
</gene>
<keyword evidence="3" id="KW-1185">Reference proteome</keyword>
<reference evidence="2 3" key="1">
    <citation type="journal article" date="2018" name="Biotechnol. Biofuels">
        <title>Integrative visual omics of the white-rot fungus Polyporus brumalis exposes the biotechnological potential of its oxidative enzymes for delignifying raw plant biomass.</title>
        <authorList>
            <person name="Miyauchi S."/>
            <person name="Rancon A."/>
            <person name="Drula E."/>
            <person name="Hage H."/>
            <person name="Chaduli D."/>
            <person name="Favel A."/>
            <person name="Grisel S."/>
            <person name="Henrissat B."/>
            <person name="Herpoel-Gimbert I."/>
            <person name="Ruiz-Duenas F.J."/>
            <person name="Chevret D."/>
            <person name="Hainaut M."/>
            <person name="Lin J."/>
            <person name="Wang M."/>
            <person name="Pangilinan J."/>
            <person name="Lipzen A."/>
            <person name="Lesage-Meessen L."/>
            <person name="Navarro D."/>
            <person name="Riley R."/>
            <person name="Grigoriev I.V."/>
            <person name="Zhou S."/>
            <person name="Raouche S."/>
            <person name="Rosso M.N."/>
        </authorList>
    </citation>
    <scope>NUCLEOTIDE SEQUENCE [LARGE SCALE GENOMIC DNA]</scope>
    <source>
        <strain evidence="2 3">BRFM 1820</strain>
    </source>
</reference>
<evidence type="ECO:0000313" key="3">
    <source>
        <dbReference type="Proteomes" id="UP000256964"/>
    </source>
</evidence>
<evidence type="ECO:0000313" key="2">
    <source>
        <dbReference type="EMBL" id="RDX40081.1"/>
    </source>
</evidence>
<proteinExistence type="predicted"/>
<dbReference type="AlphaFoldDB" id="A0A371CII7"/>